<dbReference type="AlphaFoldDB" id="A0A140L4K8"/>
<evidence type="ECO:0000313" key="17">
    <source>
        <dbReference type="EMBL" id="KXG75483.1"/>
    </source>
</evidence>
<dbReference type="GO" id="GO:0000155">
    <property type="term" value="F:phosphorelay sensor kinase activity"/>
    <property type="evidence" value="ECO:0007669"/>
    <property type="project" value="InterPro"/>
</dbReference>
<dbReference type="InterPro" id="IPR003661">
    <property type="entry name" value="HisK_dim/P_dom"/>
</dbReference>
<keyword evidence="8" id="KW-0547">Nucleotide-binding</keyword>
<evidence type="ECO:0000256" key="6">
    <source>
        <dbReference type="ARBA" id="ARBA00022679"/>
    </source>
</evidence>
<dbReference type="GO" id="GO:0005524">
    <property type="term" value="F:ATP binding"/>
    <property type="evidence" value="ECO:0007669"/>
    <property type="project" value="UniProtKB-KW"/>
</dbReference>
<evidence type="ECO:0000256" key="3">
    <source>
        <dbReference type="ARBA" id="ARBA00012438"/>
    </source>
</evidence>
<evidence type="ECO:0000259" key="16">
    <source>
        <dbReference type="PROSITE" id="PS50885"/>
    </source>
</evidence>
<dbReference type="InterPro" id="IPR036097">
    <property type="entry name" value="HisK_dim/P_sf"/>
</dbReference>
<keyword evidence="18" id="KW-1185">Reference proteome</keyword>
<dbReference type="SMART" id="SM00388">
    <property type="entry name" value="HisKA"/>
    <property type="match status" value="1"/>
</dbReference>
<dbReference type="OrthoDB" id="9780718at2"/>
<gene>
    <name evidence="17" type="primary">cssS</name>
    <name evidence="17" type="ORF">AN619_17470</name>
</gene>
<feature type="domain" description="HAMP" evidence="16">
    <location>
        <begin position="187"/>
        <end position="239"/>
    </location>
</feature>
<evidence type="ECO:0000256" key="4">
    <source>
        <dbReference type="ARBA" id="ARBA00022475"/>
    </source>
</evidence>
<dbReference type="Pfam" id="PF00672">
    <property type="entry name" value="HAMP"/>
    <property type="match status" value="1"/>
</dbReference>
<comment type="subcellular location">
    <subcellularLocation>
        <location evidence="2">Cell membrane</location>
        <topology evidence="2">Multi-pass membrane protein</topology>
    </subcellularLocation>
</comment>
<dbReference type="PROSITE" id="PS50885">
    <property type="entry name" value="HAMP"/>
    <property type="match status" value="1"/>
</dbReference>
<dbReference type="PROSITE" id="PS50109">
    <property type="entry name" value="HIS_KIN"/>
    <property type="match status" value="1"/>
</dbReference>
<evidence type="ECO:0000256" key="10">
    <source>
        <dbReference type="ARBA" id="ARBA00022840"/>
    </source>
</evidence>
<evidence type="ECO:0000256" key="1">
    <source>
        <dbReference type="ARBA" id="ARBA00000085"/>
    </source>
</evidence>
<dbReference type="FunFam" id="1.10.287.130:FF:000001">
    <property type="entry name" value="Two-component sensor histidine kinase"/>
    <property type="match status" value="1"/>
</dbReference>
<keyword evidence="4" id="KW-1003">Cell membrane</keyword>
<dbReference type="Pfam" id="PF02518">
    <property type="entry name" value="HATPase_c"/>
    <property type="match status" value="1"/>
</dbReference>
<dbReference type="InterPro" id="IPR050398">
    <property type="entry name" value="HssS/ArlS-like"/>
</dbReference>
<dbReference type="PRINTS" id="PR00344">
    <property type="entry name" value="BCTRLSENSOR"/>
</dbReference>
<dbReference type="Gene3D" id="6.10.340.10">
    <property type="match status" value="1"/>
</dbReference>
<dbReference type="CDD" id="cd06225">
    <property type="entry name" value="HAMP"/>
    <property type="match status" value="1"/>
</dbReference>
<dbReference type="PANTHER" id="PTHR45528">
    <property type="entry name" value="SENSOR HISTIDINE KINASE CPXA"/>
    <property type="match status" value="1"/>
</dbReference>
<comment type="catalytic activity">
    <reaction evidence="1">
        <text>ATP + protein L-histidine = ADP + protein N-phospho-L-histidine.</text>
        <dbReference type="EC" id="2.7.13.3"/>
    </reaction>
</comment>
<evidence type="ECO:0000256" key="9">
    <source>
        <dbReference type="ARBA" id="ARBA00022777"/>
    </source>
</evidence>
<evidence type="ECO:0000256" key="2">
    <source>
        <dbReference type="ARBA" id="ARBA00004651"/>
    </source>
</evidence>
<proteinExistence type="predicted"/>
<evidence type="ECO:0000256" key="5">
    <source>
        <dbReference type="ARBA" id="ARBA00022553"/>
    </source>
</evidence>
<evidence type="ECO:0000259" key="15">
    <source>
        <dbReference type="PROSITE" id="PS50109"/>
    </source>
</evidence>
<dbReference type="InterPro" id="IPR003594">
    <property type="entry name" value="HATPase_dom"/>
</dbReference>
<evidence type="ECO:0000256" key="12">
    <source>
        <dbReference type="ARBA" id="ARBA00023012"/>
    </source>
</evidence>
<dbReference type="EMBL" id="LOEE01000034">
    <property type="protein sequence ID" value="KXG75483.1"/>
    <property type="molecule type" value="Genomic_DNA"/>
</dbReference>
<keyword evidence="10" id="KW-0067">ATP-binding</keyword>
<dbReference type="Pfam" id="PF00512">
    <property type="entry name" value="HisKA"/>
    <property type="match status" value="1"/>
</dbReference>
<dbReference type="InterPro" id="IPR003660">
    <property type="entry name" value="HAMP_dom"/>
</dbReference>
<feature type="domain" description="Histidine kinase" evidence="15">
    <location>
        <begin position="247"/>
        <end position="455"/>
    </location>
</feature>
<evidence type="ECO:0000256" key="14">
    <source>
        <dbReference type="SAM" id="Phobius"/>
    </source>
</evidence>
<dbReference type="Gene3D" id="3.30.565.10">
    <property type="entry name" value="Histidine kinase-like ATPase, C-terminal domain"/>
    <property type="match status" value="1"/>
</dbReference>
<reference evidence="17 18" key="1">
    <citation type="submission" date="2015-12" db="EMBL/GenBank/DDBJ databases">
        <title>Draft genome sequence of the thermoanaerobe Thermotalea metallivorans, an isolate from the runoff channel of the Great Artesian Basin, Australia.</title>
        <authorList>
            <person name="Patel B.K."/>
        </authorList>
    </citation>
    <scope>NUCLEOTIDE SEQUENCE [LARGE SCALE GENOMIC DNA]</scope>
    <source>
        <strain evidence="17 18">B2-1</strain>
    </source>
</reference>
<accession>A0A140L4K8</accession>
<evidence type="ECO:0000256" key="8">
    <source>
        <dbReference type="ARBA" id="ARBA00022741"/>
    </source>
</evidence>
<keyword evidence="11 14" id="KW-1133">Transmembrane helix</keyword>
<dbReference type="SUPFAM" id="SSF47384">
    <property type="entry name" value="Homodimeric domain of signal transducing histidine kinase"/>
    <property type="match status" value="1"/>
</dbReference>
<dbReference type="SUPFAM" id="SSF55874">
    <property type="entry name" value="ATPase domain of HSP90 chaperone/DNA topoisomerase II/histidine kinase"/>
    <property type="match status" value="1"/>
</dbReference>
<dbReference type="Gene3D" id="1.10.287.130">
    <property type="match status" value="1"/>
</dbReference>
<name>A0A140L4K8_9FIRM</name>
<dbReference type="PANTHER" id="PTHR45528:SF1">
    <property type="entry name" value="SENSOR HISTIDINE KINASE CPXA"/>
    <property type="match status" value="1"/>
</dbReference>
<dbReference type="CDD" id="cd00075">
    <property type="entry name" value="HATPase"/>
    <property type="match status" value="1"/>
</dbReference>
<dbReference type="InterPro" id="IPR004358">
    <property type="entry name" value="Sig_transdc_His_kin-like_C"/>
</dbReference>
<organism evidence="17 18">
    <name type="scientific">Thermotalea metallivorans</name>
    <dbReference type="NCBI Taxonomy" id="520762"/>
    <lineage>
        <taxon>Bacteria</taxon>
        <taxon>Bacillati</taxon>
        <taxon>Bacillota</taxon>
        <taxon>Clostridia</taxon>
        <taxon>Peptostreptococcales</taxon>
        <taxon>Thermotaleaceae</taxon>
        <taxon>Thermotalea</taxon>
    </lineage>
</organism>
<comment type="caution">
    <text evidence="17">The sequence shown here is derived from an EMBL/GenBank/DDBJ whole genome shotgun (WGS) entry which is preliminary data.</text>
</comment>
<evidence type="ECO:0000256" key="7">
    <source>
        <dbReference type="ARBA" id="ARBA00022692"/>
    </source>
</evidence>
<keyword evidence="13 14" id="KW-0472">Membrane</keyword>
<evidence type="ECO:0000256" key="13">
    <source>
        <dbReference type="ARBA" id="ARBA00023136"/>
    </source>
</evidence>
<evidence type="ECO:0000313" key="18">
    <source>
        <dbReference type="Proteomes" id="UP000070456"/>
    </source>
</evidence>
<keyword evidence="5" id="KW-0597">Phosphoprotein</keyword>
<dbReference type="SMART" id="SM00387">
    <property type="entry name" value="HATPase_c"/>
    <property type="match status" value="1"/>
</dbReference>
<dbReference type="EC" id="2.7.13.3" evidence="3"/>
<keyword evidence="9 17" id="KW-0418">Kinase</keyword>
<dbReference type="SUPFAM" id="SSF158472">
    <property type="entry name" value="HAMP domain-like"/>
    <property type="match status" value="1"/>
</dbReference>
<dbReference type="GO" id="GO:0005886">
    <property type="term" value="C:plasma membrane"/>
    <property type="evidence" value="ECO:0007669"/>
    <property type="project" value="UniProtKB-SubCell"/>
</dbReference>
<keyword evidence="6 17" id="KW-0808">Transferase</keyword>
<dbReference type="Proteomes" id="UP000070456">
    <property type="component" value="Unassembled WGS sequence"/>
</dbReference>
<dbReference type="SMART" id="SM00304">
    <property type="entry name" value="HAMP"/>
    <property type="match status" value="1"/>
</dbReference>
<sequence length="464" mass="53087">MGTALMAKRMKIGHKLLITYFILLIVTFAMTGVTFRLLLQQYLIREAKEQLRIEAQSIARTLDKISLADPQLKQNLLARRELKIAGQFIDSKVIILNKERKVVYTNLKELDKKTLLELTRLDNIPFREYVAERVPVFSGNGEVKGYVFLFTRIKDLSDINGLMRRTQMASFLIGGSLAVVLGMFLQRRLTKPIGELMHRMMHFSLKEYKDDIVIRTGDEIEELAECFSAMADRLKRYDLQQKRFLQNTSHEFKTPLMSIQGYAEAIKDGVVEGKEMEESLDIIIKESQRLKKIVDEMIYLIKLDNVEESFRIGKVNLEEIIDHAVKSVKALGDERGIVFKKEGNWKHEGDYDGEKLKRAFINILGNAVRYAEKEIHLYCRLHGNKVEIVIADDGIGFKKGEEKKIFERFYKGEQGSTGIGLAITKAIIEGHKGRIRACNRDPKGAAFTIELPSELPGQDIKKAT</sequence>
<dbReference type="InterPro" id="IPR036890">
    <property type="entry name" value="HATPase_C_sf"/>
</dbReference>
<dbReference type="STRING" id="520762.AN619_17470"/>
<keyword evidence="12" id="KW-0902">Two-component regulatory system</keyword>
<dbReference type="CDD" id="cd00082">
    <property type="entry name" value="HisKA"/>
    <property type="match status" value="1"/>
</dbReference>
<feature type="transmembrane region" description="Helical" evidence="14">
    <location>
        <begin position="20"/>
        <end position="39"/>
    </location>
</feature>
<protein>
    <recommendedName>
        <fullName evidence="3">histidine kinase</fullName>
        <ecNumber evidence="3">2.7.13.3</ecNumber>
    </recommendedName>
</protein>
<evidence type="ECO:0000256" key="11">
    <source>
        <dbReference type="ARBA" id="ARBA00022989"/>
    </source>
</evidence>
<dbReference type="InterPro" id="IPR005467">
    <property type="entry name" value="His_kinase_dom"/>
</dbReference>
<keyword evidence="7 14" id="KW-0812">Transmembrane</keyword>